<dbReference type="InterPro" id="IPR039422">
    <property type="entry name" value="MarR/SlyA-like"/>
</dbReference>
<evidence type="ECO:0000259" key="1">
    <source>
        <dbReference type="PROSITE" id="PS50995"/>
    </source>
</evidence>
<dbReference type="SUPFAM" id="SSF46785">
    <property type="entry name" value="Winged helix' DNA-binding domain"/>
    <property type="match status" value="1"/>
</dbReference>
<dbReference type="InterPro" id="IPR036388">
    <property type="entry name" value="WH-like_DNA-bd_sf"/>
</dbReference>
<dbReference type="AlphaFoldDB" id="A0A849BWR2"/>
<sequence length="159" mass="16453">MTHEGVDLGSSVGYALKVAATALRTAMDGALRPLDLSVSQYSCLEVLRQRPGLSAAELARATFVTRQSAHALLQGLEHRGLLSRPTAPASGRALPTRLTADGVDVLARATRLVAEVEERMLAGATASDRARLLDDLTACAAALDAPVAAGRAPEDGTPA</sequence>
<dbReference type="GO" id="GO:0006950">
    <property type="term" value="P:response to stress"/>
    <property type="evidence" value="ECO:0007669"/>
    <property type="project" value="TreeGrafter"/>
</dbReference>
<gene>
    <name evidence="2" type="ORF">HLB09_02515</name>
</gene>
<evidence type="ECO:0000313" key="3">
    <source>
        <dbReference type="Proteomes" id="UP000555552"/>
    </source>
</evidence>
<dbReference type="PROSITE" id="PS50995">
    <property type="entry name" value="HTH_MARR_2"/>
    <property type="match status" value="1"/>
</dbReference>
<name>A0A849BWR2_9ACTN</name>
<dbReference type="InterPro" id="IPR036390">
    <property type="entry name" value="WH_DNA-bd_sf"/>
</dbReference>
<accession>A0A849BWR2</accession>
<dbReference type="SMART" id="SM00347">
    <property type="entry name" value="HTH_MARR"/>
    <property type="match status" value="1"/>
</dbReference>
<feature type="domain" description="HTH marR-type" evidence="1">
    <location>
        <begin position="9"/>
        <end position="141"/>
    </location>
</feature>
<dbReference type="GO" id="GO:0003700">
    <property type="term" value="F:DNA-binding transcription factor activity"/>
    <property type="evidence" value="ECO:0007669"/>
    <property type="project" value="InterPro"/>
</dbReference>
<keyword evidence="3" id="KW-1185">Reference proteome</keyword>
<dbReference type="PANTHER" id="PTHR33164">
    <property type="entry name" value="TRANSCRIPTIONAL REGULATOR, MARR FAMILY"/>
    <property type="match status" value="1"/>
</dbReference>
<comment type="caution">
    <text evidence="2">The sequence shown here is derived from an EMBL/GenBank/DDBJ whole genome shotgun (WGS) entry which is preliminary data.</text>
</comment>
<dbReference type="InterPro" id="IPR000835">
    <property type="entry name" value="HTH_MarR-typ"/>
</dbReference>
<reference evidence="2 3" key="1">
    <citation type="submission" date="2020-05" db="EMBL/GenBank/DDBJ databases">
        <title>MicrobeNet Type strains.</title>
        <authorList>
            <person name="Nicholson A.C."/>
        </authorList>
    </citation>
    <scope>NUCLEOTIDE SEQUENCE [LARGE SCALE GENOMIC DNA]</scope>
    <source>
        <strain evidence="2 3">JCM 14547</strain>
    </source>
</reference>
<proteinExistence type="predicted"/>
<protein>
    <submittedName>
        <fullName evidence="2">MarR family transcriptional regulator</fullName>
    </submittedName>
</protein>
<organism evidence="2 3">
    <name type="scientific">Pseudokineococcus marinus</name>
    <dbReference type="NCBI Taxonomy" id="351215"/>
    <lineage>
        <taxon>Bacteria</taxon>
        <taxon>Bacillati</taxon>
        <taxon>Actinomycetota</taxon>
        <taxon>Actinomycetes</taxon>
        <taxon>Kineosporiales</taxon>
        <taxon>Kineosporiaceae</taxon>
        <taxon>Pseudokineococcus</taxon>
    </lineage>
</organism>
<dbReference type="Gene3D" id="1.10.10.10">
    <property type="entry name" value="Winged helix-like DNA-binding domain superfamily/Winged helix DNA-binding domain"/>
    <property type="match status" value="1"/>
</dbReference>
<evidence type="ECO:0000313" key="2">
    <source>
        <dbReference type="EMBL" id="NNH21978.1"/>
    </source>
</evidence>
<dbReference type="Pfam" id="PF12802">
    <property type="entry name" value="MarR_2"/>
    <property type="match status" value="1"/>
</dbReference>
<dbReference type="PANTHER" id="PTHR33164:SF43">
    <property type="entry name" value="HTH-TYPE TRANSCRIPTIONAL REPRESSOR YETL"/>
    <property type="match status" value="1"/>
</dbReference>
<dbReference type="RefSeq" id="WP_171201834.1">
    <property type="nucleotide sequence ID" value="NZ_BAAANP010000001.1"/>
</dbReference>
<dbReference type="Proteomes" id="UP000555552">
    <property type="component" value="Unassembled WGS sequence"/>
</dbReference>
<dbReference type="EMBL" id="JABEMA010000014">
    <property type="protein sequence ID" value="NNH21978.1"/>
    <property type="molecule type" value="Genomic_DNA"/>
</dbReference>